<dbReference type="Proteomes" id="UP000095094">
    <property type="component" value="Unassembled WGS sequence"/>
</dbReference>
<keyword evidence="8 11" id="KW-0472">Membrane</keyword>
<dbReference type="InterPro" id="IPR051328">
    <property type="entry name" value="T7SS_ABC-Transporter"/>
</dbReference>
<keyword evidence="4" id="KW-1003">Cell membrane</keyword>
<evidence type="ECO:0000256" key="2">
    <source>
        <dbReference type="ARBA" id="ARBA00008338"/>
    </source>
</evidence>
<comment type="caution">
    <text evidence="12">The sequence shown here is derived from an EMBL/GenBank/DDBJ whole genome shotgun (WGS) entry which is preliminary data.</text>
</comment>
<evidence type="ECO:0000256" key="6">
    <source>
        <dbReference type="ARBA" id="ARBA00022989"/>
    </source>
</evidence>
<dbReference type="PANTHER" id="PTHR43077:SF10">
    <property type="entry name" value="TRANSPORT PERMEASE PROTEIN"/>
    <property type="match status" value="1"/>
</dbReference>
<feature type="transmembrane region" description="Helical" evidence="11">
    <location>
        <begin position="22"/>
        <end position="44"/>
    </location>
</feature>
<keyword evidence="7" id="KW-0843">Virulence</keyword>
<evidence type="ECO:0000313" key="12">
    <source>
        <dbReference type="EMBL" id="OEG14712.1"/>
    </source>
</evidence>
<feature type="transmembrane region" description="Helical" evidence="11">
    <location>
        <begin position="1025"/>
        <end position="1045"/>
    </location>
</feature>
<feature type="transmembrane region" description="Helical" evidence="11">
    <location>
        <begin position="950"/>
        <end position="969"/>
    </location>
</feature>
<proteinExistence type="inferred from homology"/>
<dbReference type="PANTHER" id="PTHR43077">
    <property type="entry name" value="TRANSPORT PERMEASE YVFS-RELATED"/>
    <property type="match status" value="1"/>
</dbReference>
<evidence type="ECO:0000256" key="4">
    <source>
        <dbReference type="ARBA" id="ARBA00022475"/>
    </source>
</evidence>
<dbReference type="EMBL" id="MIJY01000019">
    <property type="protein sequence ID" value="OEG14712.1"/>
    <property type="molecule type" value="Genomic_DNA"/>
</dbReference>
<keyword evidence="10" id="KW-0175">Coiled coil</keyword>
<evidence type="ECO:0000256" key="7">
    <source>
        <dbReference type="ARBA" id="ARBA00023026"/>
    </source>
</evidence>
<accession>A0A1E5GPU1</accession>
<keyword evidence="6 11" id="KW-1133">Transmembrane helix</keyword>
<evidence type="ECO:0000256" key="1">
    <source>
        <dbReference type="ARBA" id="ARBA00004651"/>
    </source>
</evidence>
<evidence type="ECO:0000256" key="11">
    <source>
        <dbReference type="SAM" id="Phobius"/>
    </source>
</evidence>
<evidence type="ECO:0000256" key="5">
    <source>
        <dbReference type="ARBA" id="ARBA00022692"/>
    </source>
</evidence>
<organism evidence="12 13">
    <name type="scientific">Enterococcus termitis</name>
    <dbReference type="NCBI Taxonomy" id="332950"/>
    <lineage>
        <taxon>Bacteria</taxon>
        <taxon>Bacillati</taxon>
        <taxon>Bacillota</taxon>
        <taxon>Bacilli</taxon>
        <taxon>Lactobacillales</taxon>
        <taxon>Enterococcaceae</taxon>
        <taxon>Enterococcus</taxon>
    </lineage>
</organism>
<comment type="subunit">
    <text evidence="9">Homodimer. Interacts with EssB.</text>
</comment>
<dbReference type="SUPFAM" id="SSF58113">
    <property type="entry name" value="Apolipoprotein A-I"/>
    <property type="match status" value="1"/>
</dbReference>
<comment type="subcellular location">
    <subcellularLocation>
        <location evidence="1">Cell membrane</location>
        <topology evidence="1">Multi-pass membrane protein</topology>
    </subcellularLocation>
</comment>
<gene>
    <name evidence="12" type="ORF">BCR25_19155</name>
</gene>
<dbReference type="GO" id="GO:0005886">
    <property type="term" value="C:plasma membrane"/>
    <property type="evidence" value="ECO:0007669"/>
    <property type="project" value="UniProtKB-SubCell"/>
</dbReference>
<dbReference type="Gene3D" id="3.40.1710.10">
    <property type="entry name" value="abc type-2 transporter like domain"/>
    <property type="match status" value="1"/>
</dbReference>
<name>A0A1E5GPU1_9ENTE</name>
<protein>
    <recommendedName>
        <fullName evidence="3">Type VII secretion system accessory factor EsaA</fullName>
    </recommendedName>
</protein>
<feature type="coiled-coil region" evidence="10">
    <location>
        <begin position="355"/>
        <end position="389"/>
    </location>
</feature>
<dbReference type="InterPro" id="IPR023838">
    <property type="entry name" value="T7SS_EsaA"/>
</dbReference>
<dbReference type="NCBIfam" id="TIGR03929">
    <property type="entry name" value="T7_esaA_Nterm"/>
    <property type="match status" value="1"/>
</dbReference>
<evidence type="ECO:0000256" key="3">
    <source>
        <dbReference type="ARBA" id="ARBA00020819"/>
    </source>
</evidence>
<comment type="similarity">
    <text evidence="2">Belongs to the EsaA family.</text>
</comment>
<evidence type="ECO:0000256" key="9">
    <source>
        <dbReference type="ARBA" id="ARBA00046722"/>
    </source>
</evidence>
<feature type="transmembrane region" description="Helical" evidence="11">
    <location>
        <begin position="990"/>
        <end position="1013"/>
    </location>
</feature>
<evidence type="ECO:0000313" key="13">
    <source>
        <dbReference type="Proteomes" id="UP000095094"/>
    </source>
</evidence>
<feature type="transmembrane region" description="Helical" evidence="11">
    <location>
        <begin position="1052"/>
        <end position="1074"/>
    </location>
</feature>
<keyword evidence="13" id="KW-1185">Reference proteome</keyword>
<reference evidence="13" key="1">
    <citation type="submission" date="2016-09" db="EMBL/GenBank/DDBJ databases">
        <authorList>
            <person name="Gulvik C.A."/>
        </authorList>
    </citation>
    <scope>NUCLEOTIDE SEQUENCE [LARGE SCALE GENOMIC DNA]</scope>
    <source>
        <strain evidence="13">LMG 8895</strain>
    </source>
</reference>
<keyword evidence="5 11" id="KW-0812">Transmembrane</keyword>
<evidence type="ECO:0000256" key="8">
    <source>
        <dbReference type="ARBA" id="ARBA00023136"/>
    </source>
</evidence>
<evidence type="ECO:0000256" key="10">
    <source>
        <dbReference type="SAM" id="Coils"/>
    </source>
</evidence>
<feature type="transmembrane region" description="Helical" evidence="11">
    <location>
        <begin position="1108"/>
        <end position="1128"/>
    </location>
</feature>
<sequence>MHCADAFYLGEKSKLKNKFKKYLPIVSIILGSILFLSILSYIGFKSDNVQQTSNEKVAKMQYVLVNEDKGTLFEGKKYSLGTDFVTLINQDTANRWETTTRDIANRGVTDGQFDAQIIIPQDFSERLLSLQSINPEKALIEYQVREGQNEITNQAIQVKVNDILKDFNQRIVQMYFSSIVGNLSEAQQNVNQIVGLETDHKNNLEKTIYLPFKEVPTNFSSVLDTASILDEDNKMFTSEQKAFVESVKQLMESNNTGLEANSQSTEDVQKSVDDYADEANEKLETSIKQFNEQFELQKEQLENQWQNDLKGYKAQYDGFDDSIKNQLGLFLTKGTEESKNTGVYANFLTNAYAFKETQSKRIEELTSEIKDLEKQVTELTMLKEDVAEKYYNDRTANPETAAEGQIKLAISKLISPVDKVSEITEDGEYLTAVRNELVQLQDIAFPSSTDFPILLDTLLNKGLLTQVARDKLNSSYNIVTHYEPTLTGNGNQFNILSTAPKDDLSSVFTVTNTVEVDLNPGTNQFLQFSHTFGSGSSGTVEIINLETIRANLERDINANLAGSDYTATVSINGAQLNIAIILKATSSTPPKIPTQTQMSYTFDSEIKWTYPNDYSNNEYVQCSYSWSLNQSRTSGQLAAYIDKDQPLKQDLPELFSLFTILTSVADKLTTIYADPTQQDVVSFADYVISNPDKLFSELATPDSIYWLYDNVTDSKKVSQISNSLYENYKANGDSLYNDIVEQIDKLNATIGTNTDKNEGEAVTLYGTLNLMTVPDMMLQEASVLGDWFEKANQEIDGTYNSWKETERIAPESVITEANAHPDKNDTAAINATTENLVKSIQTLASSSRETAKATEESAAQVKDIAPIIQTLKESTNKVQTEANDILTNLDKTVTEVDEKTKDNAKYAETFDKVLSNTRNGGSDNSTVFNFLSNPIQEKGDFGKTRQNSLIPYYATIIAAFIIILVATAMQKYMKRRKVSKTDLLMNPSRAWYNTSNVIVILLSSLALSIAFALNLSLVVGMNAKLAWFSYAFLVLLAGLLLTLGCMRQFRVLTLYLSGAILGLFFMLTPLLGVATKTGTFTNILYRVSPLQNIQNGFTALLNGGSIGWRSYLILVILAVSGILLNFWVKPEDKKVKA</sequence>
<dbReference type="AlphaFoldDB" id="A0A1E5GPU1"/>